<comment type="caution">
    <text evidence="1">The sequence shown here is derived from an EMBL/GenBank/DDBJ whole genome shotgun (WGS) entry which is preliminary data.</text>
</comment>
<proteinExistence type="predicted"/>
<name>A0A0F9PUU9_9ZZZZ</name>
<dbReference type="EMBL" id="LAZR01002137">
    <property type="protein sequence ID" value="KKN33969.1"/>
    <property type="molecule type" value="Genomic_DNA"/>
</dbReference>
<protein>
    <submittedName>
        <fullName evidence="1">Uncharacterized protein</fullName>
    </submittedName>
</protein>
<gene>
    <name evidence="1" type="ORF">LCGC14_0798510</name>
</gene>
<evidence type="ECO:0000313" key="1">
    <source>
        <dbReference type="EMBL" id="KKN33969.1"/>
    </source>
</evidence>
<reference evidence="1" key="1">
    <citation type="journal article" date="2015" name="Nature">
        <title>Complex archaea that bridge the gap between prokaryotes and eukaryotes.</title>
        <authorList>
            <person name="Spang A."/>
            <person name="Saw J.H."/>
            <person name="Jorgensen S.L."/>
            <person name="Zaremba-Niedzwiedzka K."/>
            <person name="Martijn J."/>
            <person name="Lind A.E."/>
            <person name="van Eijk R."/>
            <person name="Schleper C."/>
            <person name="Guy L."/>
            <person name="Ettema T.J."/>
        </authorList>
    </citation>
    <scope>NUCLEOTIDE SEQUENCE</scope>
</reference>
<organism evidence="1">
    <name type="scientific">marine sediment metagenome</name>
    <dbReference type="NCBI Taxonomy" id="412755"/>
    <lineage>
        <taxon>unclassified sequences</taxon>
        <taxon>metagenomes</taxon>
        <taxon>ecological metagenomes</taxon>
    </lineage>
</organism>
<accession>A0A0F9PUU9</accession>
<dbReference type="AlphaFoldDB" id="A0A0F9PUU9"/>
<sequence>MGKPFPRTLSRGPIPESWRETALVDPTVRSGLVTGAVFTRPRFTAKPPTQITFMYDLMVEADKTLIDDHMDAVNVGGSEFAFRHPWSDQDWNVRYRKPVIYTVRLGDGPLYRIEVELFGKVSNKMKQPLVQVEDLAANADITNRPIFVSPQAVTINSIGILTEGAPAGVDDANTVVILVEDDASNALVSKTYDTSPQPPSSDYEDLGSISNASLVAGEHLMLSVTQGAAADMPAFSIIIEYYVT</sequence>